<dbReference type="InterPro" id="IPR051156">
    <property type="entry name" value="Mito/Outer_Membr_Metalloprot"/>
</dbReference>
<protein>
    <submittedName>
        <fullName evidence="8">Peptidase family M48</fullName>
    </submittedName>
</protein>
<dbReference type="PANTHER" id="PTHR22726:SF1">
    <property type="entry name" value="METALLOENDOPEPTIDASE OMA1, MITOCHONDRIAL"/>
    <property type="match status" value="1"/>
</dbReference>
<evidence type="ECO:0000259" key="7">
    <source>
        <dbReference type="Pfam" id="PF01435"/>
    </source>
</evidence>
<comment type="cofactor">
    <cofactor evidence="6">
        <name>Zn(2+)</name>
        <dbReference type="ChEBI" id="CHEBI:29105"/>
    </cofactor>
    <text evidence="6">Binds 1 zinc ion per subunit.</text>
</comment>
<dbReference type="STRING" id="225324.SAMN02745126_04679"/>
<gene>
    <name evidence="8" type="ORF">SAMN02745126_04679</name>
</gene>
<keyword evidence="3 6" id="KW-0378">Hydrolase</keyword>
<keyword evidence="9" id="KW-1185">Reference proteome</keyword>
<dbReference type="CDD" id="cd07331">
    <property type="entry name" value="M48C_Oma1_like"/>
    <property type="match status" value="1"/>
</dbReference>
<dbReference type="GO" id="GO:0046872">
    <property type="term" value="F:metal ion binding"/>
    <property type="evidence" value="ECO:0007669"/>
    <property type="project" value="UniProtKB-KW"/>
</dbReference>
<dbReference type="GO" id="GO:0051603">
    <property type="term" value="P:proteolysis involved in protein catabolic process"/>
    <property type="evidence" value="ECO:0007669"/>
    <property type="project" value="TreeGrafter"/>
</dbReference>
<evidence type="ECO:0000256" key="2">
    <source>
        <dbReference type="ARBA" id="ARBA00022723"/>
    </source>
</evidence>
<accession>A0A1T4SH39</accession>
<dbReference type="GO" id="GO:0016020">
    <property type="term" value="C:membrane"/>
    <property type="evidence" value="ECO:0007669"/>
    <property type="project" value="TreeGrafter"/>
</dbReference>
<evidence type="ECO:0000256" key="5">
    <source>
        <dbReference type="ARBA" id="ARBA00023049"/>
    </source>
</evidence>
<dbReference type="EMBL" id="FUWJ01000008">
    <property type="protein sequence ID" value="SKA27620.1"/>
    <property type="molecule type" value="Genomic_DNA"/>
</dbReference>
<evidence type="ECO:0000256" key="3">
    <source>
        <dbReference type="ARBA" id="ARBA00022801"/>
    </source>
</evidence>
<keyword evidence="5 6" id="KW-0482">Metalloprotease</keyword>
<reference evidence="9" key="1">
    <citation type="submission" date="2017-02" db="EMBL/GenBank/DDBJ databases">
        <authorList>
            <person name="Varghese N."/>
            <person name="Submissions S."/>
        </authorList>
    </citation>
    <scope>NUCLEOTIDE SEQUENCE [LARGE SCALE GENOMIC DNA]</scope>
    <source>
        <strain evidence="9">ATCC 27094</strain>
    </source>
</reference>
<dbReference type="Proteomes" id="UP000190092">
    <property type="component" value="Unassembled WGS sequence"/>
</dbReference>
<dbReference type="GO" id="GO:0004222">
    <property type="term" value="F:metalloendopeptidase activity"/>
    <property type="evidence" value="ECO:0007669"/>
    <property type="project" value="InterPro"/>
</dbReference>
<evidence type="ECO:0000256" key="1">
    <source>
        <dbReference type="ARBA" id="ARBA00022670"/>
    </source>
</evidence>
<name>A0A1T4SH39_9HYPH</name>
<sequence length="236" mass="25711">MLVSEEEERQAGLLAFHQVRTQEPPSHDAAANELVERVSRRIAAAAEAPPDNLWKAPHYRWEFEVIDKRIPNAGCLPGGKIYVYTGLLPITQDDAGMAAVIGHEVAHALARHGAERMSDKKAVSIAAAAAVVALAVNSRTSALAPATMVALGAGAKYGILLPMSRTQESEADRIGLILMALAGYDPNEAVNVWERMRLIDKGPNPPIWASTHPSDEQRIKDLKAWVPEAMKYYHPQ</sequence>
<keyword evidence="1 6" id="KW-0645">Protease</keyword>
<dbReference type="AlphaFoldDB" id="A0A1T4SH39"/>
<keyword evidence="2" id="KW-0479">Metal-binding</keyword>
<dbReference type="Gene3D" id="3.30.2010.10">
    <property type="entry name" value="Metalloproteases ('zincins'), catalytic domain"/>
    <property type="match status" value="1"/>
</dbReference>
<keyword evidence="4 6" id="KW-0862">Zinc</keyword>
<evidence type="ECO:0000313" key="8">
    <source>
        <dbReference type="EMBL" id="SKA27620.1"/>
    </source>
</evidence>
<evidence type="ECO:0000256" key="6">
    <source>
        <dbReference type="RuleBase" id="RU003983"/>
    </source>
</evidence>
<dbReference type="PANTHER" id="PTHR22726">
    <property type="entry name" value="METALLOENDOPEPTIDASE OMA1"/>
    <property type="match status" value="1"/>
</dbReference>
<feature type="domain" description="Peptidase M48" evidence="7">
    <location>
        <begin position="33"/>
        <end position="225"/>
    </location>
</feature>
<comment type="similarity">
    <text evidence="6">Belongs to the peptidase M48 family.</text>
</comment>
<dbReference type="InterPro" id="IPR001915">
    <property type="entry name" value="Peptidase_M48"/>
</dbReference>
<proteinExistence type="inferred from homology"/>
<evidence type="ECO:0000256" key="4">
    <source>
        <dbReference type="ARBA" id="ARBA00022833"/>
    </source>
</evidence>
<evidence type="ECO:0000313" key="9">
    <source>
        <dbReference type="Proteomes" id="UP000190092"/>
    </source>
</evidence>
<dbReference type="Pfam" id="PF01435">
    <property type="entry name" value="Peptidase_M48"/>
    <property type="match status" value="1"/>
</dbReference>
<organism evidence="8 9">
    <name type="scientific">Enhydrobacter aerosaccus</name>
    <dbReference type="NCBI Taxonomy" id="225324"/>
    <lineage>
        <taxon>Bacteria</taxon>
        <taxon>Pseudomonadati</taxon>
        <taxon>Pseudomonadota</taxon>
        <taxon>Alphaproteobacteria</taxon>
        <taxon>Hyphomicrobiales</taxon>
        <taxon>Enhydrobacter</taxon>
    </lineage>
</organism>